<dbReference type="CDD" id="cd03025">
    <property type="entry name" value="DsbA_FrnE_like"/>
    <property type="match status" value="1"/>
</dbReference>
<dbReference type="Pfam" id="PF13743">
    <property type="entry name" value="Thioredoxin_5"/>
    <property type="match status" value="1"/>
</dbReference>
<protein>
    <submittedName>
        <fullName evidence="1">DsbA family protein</fullName>
    </submittedName>
</protein>
<reference evidence="1 2" key="1">
    <citation type="submission" date="2024-06" db="EMBL/GenBank/DDBJ databases">
        <authorList>
            <person name="Li F."/>
        </authorList>
    </citation>
    <scope>NUCLEOTIDE SEQUENCE [LARGE SCALE GENOMIC DNA]</scope>
    <source>
        <strain evidence="1 2">GXAS 311</strain>
    </source>
</reference>
<dbReference type="Proteomes" id="UP001548189">
    <property type="component" value="Unassembled WGS sequence"/>
</dbReference>
<keyword evidence="2" id="KW-1185">Reference proteome</keyword>
<proteinExistence type="predicted"/>
<dbReference type="EMBL" id="JBEVCJ010000011">
    <property type="protein sequence ID" value="MET1255551.1"/>
    <property type="molecule type" value="Genomic_DNA"/>
</dbReference>
<gene>
    <name evidence="1" type="ORF">ABVT43_10465</name>
</gene>
<evidence type="ECO:0000313" key="1">
    <source>
        <dbReference type="EMBL" id="MET1255551.1"/>
    </source>
</evidence>
<dbReference type="SUPFAM" id="SSF52833">
    <property type="entry name" value="Thioredoxin-like"/>
    <property type="match status" value="1"/>
</dbReference>
<organism evidence="1 2">
    <name type="scientific">Aliikangiella maris</name>
    <dbReference type="NCBI Taxonomy" id="3162458"/>
    <lineage>
        <taxon>Bacteria</taxon>
        <taxon>Pseudomonadati</taxon>
        <taxon>Pseudomonadota</taxon>
        <taxon>Gammaproteobacteria</taxon>
        <taxon>Oceanospirillales</taxon>
        <taxon>Pleioneaceae</taxon>
        <taxon>Aliikangiella</taxon>
    </lineage>
</organism>
<name>A0ABV2BUF4_9GAMM</name>
<dbReference type="InterPro" id="IPR036249">
    <property type="entry name" value="Thioredoxin-like_sf"/>
</dbReference>
<sequence>MKQCDTQTGCALPDSPNNISNESNSDISSQVNRESLNQVDIVFVTDPICSHCWAIEPAWRRLQLTFEFKTRYIHGGLLPGWQGFSDAANGISKPIDVIPHWQHVTKVSGQPIDPGMWADDPIDNSYILCRAAIAVRCIKPESESLFLRKMREAVLLKAQNATRPEILKSLAEQAGISAELFSEALQSIKVETIFLQERQEMLNLGARGFPSFIFLGKTVDKLVGMQSFEHLANRLLSHKKNKLVSRNLSDKQKLQSFDCWTLTEAAEVLQVNKTAAKPRLIDCGFVKSDFAGEDVWILSE</sequence>
<dbReference type="Gene3D" id="3.40.30.10">
    <property type="entry name" value="Glutaredoxin"/>
    <property type="match status" value="1"/>
</dbReference>
<evidence type="ECO:0000313" key="2">
    <source>
        <dbReference type="Proteomes" id="UP001548189"/>
    </source>
</evidence>
<dbReference type="Gene3D" id="1.10.472.60">
    <property type="entry name" value="putative protein disulfide isomerase domain"/>
    <property type="match status" value="1"/>
</dbReference>
<accession>A0ABV2BUF4</accession>
<comment type="caution">
    <text evidence="1">The sequence shown here is derived from an EMBL/GenBank/DDBJ whole genome shotgun (WGS) entry which is preliminary data.</text>
</comment>